<reference evidence="1" key="2">
    <citation type="journal article" date="2015" name="Fish Shellfish Immunol.">
        <title>Early steps in the European eel (Anguilla anguilla)-Vibrio vulnificus interaction in the gills: Role of the RtxA13 toxin.</title>
        <authorList>
            <person name="Callol A."/>
            <person name="Pajuelo D."/>
            <person name="Ebbesson L."/>
            <person name="Teles M."/>
            <person name="MacKenzie S."/>
            <person name="Amaro C."/>
        </authorList>
    </citation>
    <scope>NUCLEOTIDE SEQUENCE</scope>
</reference>
<accession>A0A0E9XBH7</accession>
<organism evidence="1">
    <name type="scientific">Anguilla anguilla</name>
    <name type="common">European freshwater eel</name>
    <name type="synonym">Muraena anguilla</name>
    <dbReference type="NCBI Taxonomy" id="7936"/>
    <lineage>
        <taxon>Eukaryota</taxon>
        <taxon>Metazoa</taxon>
        <taxon>Chordata</taxon>
        <taxon>Craniata</taxon>
        <taxon>Vertebrata</taxon>
        <taxon>Euteleostomi</taxon>
        <taxon>Actinopterygii</taxon>
        <taxon>Neopterygii</taxon>
        <taxon>Teleostei</taxon>
        <taxon>Anguilliformes</taxon>
        <taxon>Anguillidae</taxon>
        <taxon>Anguilla</taxon>
    </lineage>
</organism>
<dbReference type="AlphaFoldDB" id="A0A0E9XBH7"/>
<dbReference type="EMBL" id="GBXM01008465">
    <property type="protein sequence ID" value="JAI00113.1"/>
    <property type="molecule type" value="Transcribed_RNA"/>
</dbReference>
<proteinExistence type="predicted"/>
<sequence length="46" mass="5370">MIPVLVRLDTYAHIRNKWPSISTNCMKIVCIHITELQHAVFYTVTL</sequence>
<evidence type="ECO:0000313" key="1">
    <source>
        <dbReference type="EMBL" id="JAI00113.1"/>
    </source>
</evidence>
<reference evidence="1" key="1">
    <citation type="submission" date="2014-11" db="EMBL/GenBank/DDBJ databases">
        <authorList>
            <person name="Amaro Gonzalez C."/>
        </authorList>
    </citation>
    <scope>NUCLEOTIDE SEQUENCE</scope>
</reference>
<name>A0A0E9XBH7_ANGAN</name>
<protein>
    <submittedName>
        <fullName evidence="1">Uncharacterized protein</fullName>
    </submittedName>
</protein>